<dbReference type="Proteomes" id="UP001321479">
    <property type="component" value="Segment"/>
</dbReference>
<evidence type="ECO:0000313" key="1">
    <source>
        <dbReference type="EMBL" id="BCS83026.1"/>
    </source>
</evidence>
<name>A0ABM7NSD9_9VIRU</name>
<keyword evidence="2" id="KW-1185">Reference proteome</keyword>
<organism evidence="1 2">
    <name type="scientific">Cotonvirus japonicus</name>
    <dbReference type="NCBI Taxonomy" id="2811091"/>
    <lineage>
        <taxon>Viruses</taxon>
        <taxon>Varidnaviria</taxon>
        <taxon>Bamfordvirae</taxon>
        <taxon>Nucleocytoviricota</taxon>
        <taxon>Megaviricetes</taxon>
        <taxon>Imitervirales</taxon>
        <taxon>Mimiviridae</taxon>
        <taxon>Megamimivirinae</taxon>
        <taxon>Cotonvirus</taxon>
        <taxon>Cotonvirus japonicum</taxon>
    </lineage>
</organism>
<dbReference type="RefSeq" id="YP_010841634.1">
    <property type="nucleotide sequence ID" value="NC_079139.1"/>
</dbReference>
<dbReference type="EMBL" id="AP024483">
    <property type="protein sequence ID" value="BCS83026.1"/>
    <property type="molecule type" value="Genomic_DNA"/>
</dbReference>
<reference evidence="1 2" key="1">
    <citation type="submission" date="2021-02" db="EMBL/GenBank/DDBJ databases">
        <title>Cotonvirus japonicus, which uses Golgi apparatus of host cells for its virion factory, phylogenetically links tailed tupanvirus and icosahedral mimivirus.</title>
        <authorList>
            <person name="Takahashi H."/>
            <person name="Fukaya S."/>
            <person name="Song C."/>
            <person name="Murata K."/>
            <person name="Takemura M."/>
        </authorList>
    </citation>
    <scope>NUCLEOTIDE SEQUENCE [LARGE SCALE GENOMIC DNA]</scope>
</reference>
<evidence type="ECO:0000313" key="2">
    <source>
        <dbReference type="Proteomes" id="UP001321479"/>
    </source>
</evidence>
<proteinExistence type="predicted"/>
<sequence length="381" mass="44391">MSNLCCSIRNKNQPNLRCLFNAKNGCKYCSIHITQTNVVDYNPKNEEFFSSIIDNPETSTNISTLYAFKELKENLPKINEIKLKEPQKKADIKKSIKNNDYNINTVADTYQDNEDDLEIKLLILVNNGDNVNIISELIGPVFHDITCSEDEHDPITYDPIWSWDNGKKVPAKINKYFMFSYTDNNGKIRCFTIFTIHDIINSGNYVHPVTTEKIPDIDIDRAKKLIEFYKQEIGLFSEQNDVSDEFKQKLRLTKLFNKFHVHSIYIEEDWLLSIDNSQNLSKIITETYKLIKNNLYSINPKLKTSNLFDNKEYHKLPKKGSKSDLEKLKSIMIEYIIDQWEKLIESADNPNNQVPIWILISGLSFVIPEIKQKFPNLEIML</sequence>
<accession>A0ABM7NSD9</accession>
<dbReference type="GeneID" id="80558231"/>
<protein>
    <submittedName>
        <fullName evidence="1">Uncharacterized protein</fullName>
    </submittedName>
</protein>